<name>A0ABV9K961_9PORP</name>
<organism evidence="1 2">
    <name type="scientific">Falsiporphyromonas endometrii</name>
    <dbReference type="NCBI Taxonomy" id="1387297"/>
    <lineage>
        <taxon>Bacteria</taxon>
        <taxon>Pseudomonadati</taxon>
        <taxon>Bacteroidota</taxon>
        <taxon>Bacteroidia</taxon>
        <taxon>Bacteroidales</taxon>
        <taxon>Porphyromonadaceae</taxon>
        <taxon>Falsiporphyromonas</taxon>
    </lineage>
</organism>
<evidence type="ECO:0000313" key="1">
    <source>
        <dbReference type="EMBL" id="MFC4666554.1"/>
    </source>
</evidence>
<dbReference type="Proteomes" id="UP001596020">
    <property type="component" value="Unassembled WGS sequence"/>
</dbReference>
<gene>
    <name evidence="1" type="ORF">ACFO3G_08110</name>
</gene>
<protein>
    <recommendedName>
        <fullName evidence="3">Outer membrane protein beta-barrel domain-containing protein</fullName>
    </recommendedName>
</protein>
<dbReference type="RefSeq" id="WP_380079735.1">
    <property type="nucleotide sequence ID" value="NZ_JBHSGO010000206.1"/>
</dbReference>
<sequence length="191" mass="20731">MTSKNLLLTLLIFLTGFGSPIFGQSKRSSVTFDLGGSRAIIGVGYDYRFTKNVNNFGINAGIGLFSISASGYTINNKSELVDVNSSISALLLPVMANGLFGGRNHHFELGIGLVPLFHSADANFHHDSKEGHFRGNGLGMSGTFLLGYRYQRPQGGFVFKAGLNPMFKLPGIDNYIATSPFWPYISLGYSF</sequence>
<proteinExistence type="predicted"/>
<accession>A0ABV9K961</accession>
<dbReference type="EMBL" id="JBHSGO010000206">
    <property type="protein sequence ID" value="MFC4666554.1"/>
    <property type="molecule type" value="Genomic_DNA"/>
</dbReference>
<evidence type="ECO:0000313" key="2">
    <source>
        <dbReference type="Proteomes" id="UP001596020"/>
    </source>
</evidence>
<comment type="caution">
    <text evidence="1">The sequence shown here is derived from an EMBL/GenBank/DDBJ whole genome shotgun (WGS) entry which is preliminary data.</text>
</comment>
<reference evidence="2" key="1">
    <citation type="journal article" date="2019" name="Int. J. Syst. Evol. Microbiol.">
        <title>The Global Catalogue of Microorganisms (GCM) 10K type strain sequencing project: providing services to taxonomists for standard genome sequencing and annotation.</title>
        <authorList>
            <consortium name="The Broad Institute Genomics Platform"/>
            <consortium name="The Broad Institute Genome Sequencing Center for Infectious Disease"/>
            <person name="Wu L."/>
            <person name="Ma J."/>
        </authorList>
    </citation>
    <scope>NUCLEOTIDE SEQUENCE [LARGE SCALE GENOMIC DNA]</scope>
    <source>
        <strain evidence="2">CGMCC 4.7357</strain>
    </source>
</reference>
<evidence type="ECO:0008006" key="3">
    <source>
        <dbReference type="Google" id="ProtNLM"/>
    </source>
</evidence>
<keyword evidence="2" id="KW-1185">Reference proteome</keyword>